<reference evidence="1 2" key="1">
    <citation type="submission" date="2014-09" db="EMBL/GenBank/DDBJ databases">
        <authorList>
            <person name="Ellenberger Sabrina"/>
        </authorList>
    </citation>
    <scope>NUCLEOTIDE SEQUENCE [LARGE SCALE GENOMIC DNA]</scope>
    <source>
        <strain evidence="1 2">CBS 412.66</strain>
    </source>
</reference>
<proteinExistence type="predicted"/>
<evidence type="ECO:0000313" key="1">
    <source>
        <dbReference type="EMBL" id="CEP18548.1"/>
    </source>
</evidence>
<accession>A0A0B7NTG8</accession>
<dbReference type="OrthoDB" id="1748060at2759"/>
<gene>
    <name evidence="1" type="primary">PARPA_12854.1 scaffold 45629</name>
</gene>
<name>A0A0B7NTG8_9FUNG</name>
<sequence>MCLEPNKCFTNCYLSLVWNLANLNDATDLTDTNPIVCPHWRREEHSRITHRNCAGNPVYLETNSVDAVDDTVNLTPVICPYCERDGHLRITHRSCRRNSINNSALSVEFLRDLSLPETSRQNMGAMDGLCASCGASMLVAERKTNSSASNPIVQMCCAAGQAMVAPLQPLPATIVNYLTRDDEAGREVMNV</sequence>
<dbReference type="Proteomes" id="UP000054107">
    <property type="component" value="Unassembled WGS sequence"/>
</dbReference>
<protein>
    <submittedName>
        <fullName evidence="1">Uncharacterized protein</fullName>
    </submittedName>
</protein>
<evidence type="ECO:0000313" key="2">
    <source>
        <dbReference type="Proteomes" id="UP000054107"/>
    </source>
</evidence>
<organism evidence="1 2">
    <name type="scientific">Parasitella parasitica</name>
    <dbReference type="NCBI Taxonomy" id="35722"/>
    <lineage>
        <taxon>Eukaryota</taxon>
        <taxon>Fungi</taxon>
        <taxon>Fungi incertae sedis</taxon>
        <taxon>Mucoromycota</taxon>
        <taxon>Mucoromycotina</taxon>
        <taxon>Mucoromycetes</taxon>
        <taxon>Mucorales</taxon>
        <taxon>Mucorineae</taxon>
        <taxon>Mucoraceae</taxon>
        <taxon>Parasitella</taxon>
    </lineage>
</organism>
<keyword evidence="2" id="KW-1185">Reference proteome</keyword>
<dbReference type="AlphaFoldDB" id="A0A0B7NTG8"/>
<dbReference type="EMBL" id="LN733868">
    <property type="protein sequence ID" value="CEP18548.1"/>
    <property type="molecule type" value="Genomic_DNA"/>
</dbReference>